<dbReference type="RefSeq" id="WP_073277989.1">
    <property type="nucleotide sequence ID" value="NZ_FRAC01000017.1"/>
</dbReference>
<evidence type="ECO:0000256" key="1">
    <source>
        <dbReference type="SAM" id="Phobius"/>
    </source>
</evidence>
<feature type="transmembrane region" description="Helical" evidence="1">
    <location>
        <begin position="9"/>
        <end position="30"/>
    </location>
</feature>
<dbReference type="STRING" id="1121322.SAMN02745136_03340"/>
<keyword evidence="1" id="KW-0472">Membrane</keyword>
<reference evidence="2 3" key="1">
    <citation type="submission" date="2016-11" db="EMBL/GenBank/DDBJ databases">
        <authorList>
            <person name="Jaros S."/>
            <person name="Januszkiewicz K."/>
            <person name="Wedrychowicz H."/>
        </authorList>
    </citation>
    <scope>NUCLEOTIDE SEQUENCE [LARGE SCALE GENOMIC DNA]</scope>
    <source>
        <strain evidence="2 3">DSM 15929</strain>
    </source>
</reference>
<dbReference type="OrthoDB" id="2111604at2"/>
<dbReference type="PANTHER" id="PTHR37804:SF1">
    <property type="entry name" value="CDAA REGULATORY PROTEIN CDAR"/>
    <property type="match status" value="1"/>
</dbReference>
<dbReference type="Proteomes" id="UP000184386">
    <property type="component" value="Unassembled WGS sequence"/>
</dbReference>
<protein>
    <submittedName>
        <fullName evidence="2">YbbR domain-containing protein</fullName>
    </submittedName>
</protein>
<organism evidence="2 3">
    <name type="scientific">Anaerocolumna jejuensis DSM 15929</name>
    <dbReference type="NCBI Taxonomy" id="1121322"/>
    <lineage>
        <taxon>Bacteria</taxon>
        <taxon>Bacillati</taxon>
        <taxon>Bacillota</taxon>
        <taxon>Clostridia</taxon>
        <taxon>Lachnospirales</taxon>
        <taxon>Lachnospiraceae</taxon>
        <taxon>Anaerocolumna</taxon>
    </lineage>
</organism>
<dbReference type="PANTHER" id="PTHR37804">
    <property type="entry name" value="CDAA REGULATORY PROTEIN CDAR"/>
    <property type="match status" value="1"/>
</dbReference>
<dbReference type="AlphaFoldDB" id="A0A1M6V9W4"/>
<name>A0A1M6V9W4_9FIRM</name>
<keyword evidence="3" id="KW-1185">Reference proteome</keyword>
<dbReference type="EMBL" id="FRAC01000017">
    <property type="protein sequence ID" value="SHK78297.1"/>
    <property type="molecule type" value="Genomic_DNA"/>
</dbReference>
<gene>
    <name evidence="2" type="ORF">SAMN02745136_03340</name>
</gene>
<dbReference type="InterPro" id="IPR053154">
    <property type="entry name" value="c-di-AMP_regulator"/>
</dbReference>
<dbReference type="InterPro" id="IPR012505">
    <property type="entry name" value="YbbR"/>
</dbReference>
<proteinExistence type="predicted"/>
<keyword evidence="1" id="KW-1133">Transmembrane helix</keyword>
<dbReference type="Pfam" id="PF07949">
    <property type="entry name" value="YbbR"/>
    <property type="match status" value="2"/>
</dbReference>
<keyword evidence="1" id="KW-0812">Transmembrane</keyword>
<evidence type="ECO:0000313" key="3">
    <source>
        <dbReference type="Proteomes" id="UP000184386"/>
    </source>
</evidence>
<sequence length="414" mass="46336">MKEKLTRNLGLKILSLLMAVFIWLIILNIANPVIQKSFYNIPVTKINENAIEQKDKVYEVVSGDSVDVTVKAKRSVIETLHATDIKAVADLSELSLVNAVQIKVSVPGHDRSIVDISQSASTMKVSLENLKTEQFRINVVTHGEVASGYYAKDKTASPNIIQVSGAETVINRIKEVDVDVDVSNQRQSFEKSAVPKVYDKNGTLMEEDKLKLNYDTVDVAVNLLQTKTVNLYIEVTGTPYPGYEYEKFEFEPKQVVIAGEKDELDKVQYIMGEYNIDNQKEDKEDQVKISDFIKNDVVLIDDNQTAVVNLKIRRLDSKDLSYNTSEIEMRNVPTGLMASLKSNFLHVMLYGNTDNLNLVNKYNVKPYIDLKGVKTGTNILPVELDLPKDVTLNKTSVAVNVKHAGSTESRAVMD</sequence>
<accession>A0A1M6V9W4</accession>
<evidence type="ECO:0000313" key="2">
    <source>
        <dbReference type="EMBL" id="SHK78297.1"/>
    </source>
</evidence>
<dbReference type="Gene3D" id="2.170.120.30">
    <property type="match status" value="2"/>
</dbReference>
<dbReference type="Gene3D" id="2.170.120.40">
    <property type="entry name" value="YbbR-like domain"/>
    <property type="match status" value="2"/>
</dbReference>